<keyword evidence="3 5" id="KW-0663">Pyridoxal phosphate</keyword>
<evidence type="ECO:0000313" key="6">
    <source>
        <dbReference type="EMBL" id="GAA1928209.1"/>
    </source>
</evidence>
<dbReference type="InterPro" id="IPR018300">
    <property type="entry name" value="Aminotrans_IV_CS"/>
</dbReference>
<dbReference type="InterPro" id="IPR036038">
    <property type="entry name" value="Aminotransferase-like"/>
</dbReference>
<dbReference type="SUPFAM" id="SSF56752">
    <property type="entry name" value="D-aminoacid aminotransferase-like PLP-dependent enzymes"/>
    <property type="match status" value="1"/>
</dbReference>
<dbReference type="Gene3D" id="3.30.470.10">
    <property type="match status" value="1"/>
</dbReference>
<dbReference type="InterPro" id="IPR043131">
    <property type="entry name" value="BCAT-like_N"/>
</dbReference>
<keyword evidence="6" id="KW-0456">Lyase</keyword>
<evidence type="ECO:0000256" key="2">
    <source>
        <dbReference type="ARBA" id="ARBA00009320"/>
    </source>
</evidence>
<dbReference type="InterPro" id="IPR050571">
    <property type="entry name" value="Class-IV_PLP-Dep_Aminotrnsfr"/>
</dbReference>
<evidence type="ECO:0000256" key="5">
    <source>
        <dbReference type="RuleBase" id="RU004516"/>
    </source>
</evidence>
<sequence>MDDVQVWVDGQLLDDPAAPVLRHDDHGLVVGDGVFESVEVTAGRPFALTRHLDRLQVSASGLGLGGVDLDAVRAGVAATLGAAHLERGKLRITVTGGPGPLGSGRGDAPHTLVVAAEPIGPADGSAAIVTVPWPRNERGPLAGLKTTSYADNVVALAEARRHGASEAIFPNLAGHLCEGTGSNVFYVVDGELRTPTLASGCLAGVTRALVLEWYGGREVDEPIEVAEGADEVLIVSTTRAVQPVHRWGSREWATPGPVTAEAQAAWRAHEPLDVDP</sequence>
<dbReference type="GO" id="GO:0016829">
    <property type="term" value="F:lyase activity"/>
    <property type="evidence" value="ECO:0007669"/>
    <property type="project" value="UniProtKB-KW"/>
</dbReference>
<evidence type="ECO:0000313" key="7">
    <source>
        <dbReference type="Proteomes" id="UP001501612"/>
    </source>
</evidence>
<proteinExistence type="inferred from homology"/>
<evidence type="ECO:0000256" key="3">
    <source>
        <dbReference type="ARBA" id="ARBA00022898"/>
    </source>
</evidence>
<dbReference type="InterPro" id="IPR001544">
    <property type="entry name" value="Aminotrans_IV"/>
</dbReference>
<dbReference type="InterPro" id="IPR043132">
    <property type="entry name" value="BCAT-like_C"/>
</dbReference>
<organism evidence="6 7">
    <name type="scientific">Nocardioides lentus</name>
    <dbReference type="NCBI Taxonomy" id="338077"/>
    <lineage>
        <taxon>Bacteria</taxon>
        <taxon>Bacillati</taxon>
        <taxon>Actinomycetota</taxon>
        <taxon>Actinomycetes</taxon>
        <taxon>Propionibacteriales</taxon>
        <taxon>Nocardioidaceae</taxon>
        <taxon>Nocardioides</taxon>
    </lineage>
</organism>
<evidence type="ECO:0000256" key="1">
    <source>
        <dbReference type="ARBA" id="ARBA00001933"/>
    </source>
</evidence>
<dbReference type="PANTHER" id="PTHR42743:SF11">
    <property type="entry name" value="AMINODEOXYCHORISMATE LYASE"/>
    <property type="match status" value="1"/>
</dbReference>
<keyword evidence="7" id="KW-1185">Reference proteome</keyword>
<gene>
    <name evidence="6" type="ORF">GCM10009737_32570</name>
</gene>
<evidence type="ECO:0000256" key="4">
    <source>
        <dbReference type="RuleBase" id="RU004106"/>
    </source>
</evidence>
<reference evidence="7" key="1">
    <citation type="journal article" date="2019" name="Int. J. Syst. Evol. Microbiol.">
        <title>The Global Catalogue of Microorganisms (GCM) 10K type strain sequencing project: providing services to taxonomists for standard genome sequencing and annotation.</title>
        <authorList>
            <consortium name="The Broad Institute Genomics Platform"/>
            <consortium name="The Broad Institute Genome Sequencing Center for Infectious Disease"/>
            <person name="Wu L."/>
            <person name="Ma J."/>
        </authorList>
    </citation>
    <scope>NUCLEOTIDE SEQUENCE [LARGE SCALE GENOMIC DNA]</scope>
    <source>
        <strain evidence="7">JCM 14046</strain>
    </source>
</reference>
<dbReference type="Gene3D" id="3.20.10.10">
    <property type="entry name" value="D-amino Acid Aminotransferase, subunit A, domain 2"/>
    <property type="match status" value="1"/>
</dbReference>
<comment type="cofactor">
    <cofactor evidence="1 5">
        <name>pyridoxal 5'-phosphate</name>
        <dbReference type="ChEBI" id="CHEBI:597326"/>
    </cofactor>
</comment>
<dbReference type="PROSITE" id="PS00770">
    <property type="entry name" value="AA_TRANSFER_CLASS_4"/>
    <property type="match status" value="1"/>
</dbReference>
<comment type="similarity">
    <text evidence="2 4">Belongs to the class-IV pyridoxal-phosphate-dependent aminotransferase family.</text>
</comment>
<dbReference type="Proteomes" id="UP001501612">
    <property type="component" value="Unassembled WGS sequence"/>
</dbReference>
<accession>A0ABP5B209</accession>
<dbReference type="EMBL" id="BAAAMY010000009">
    <property type="protein sequence ID" value="GAA1928209.1"/>
    <property type="molecule type" value="Genomic_DNA"/>
</dbReference>
<name>A0ABP5B209_9ACTN</name>
<comment type="caution">
    <text evidence="6">The sequence shown here is derived from an EMBL/GenBank/DDBJ whole genome shotgun (WGS) entry which is preliminary data.</text>
</comment>
<dbReference type="Pfam" id="PF01063">
    <property type="entry name" value="Aminotran_4"/>
    <property type="match status" value="1"/>
</dbReference>
<protein>
    <submittedName>
        <fullName evidence="6">Aminodeoxychorismate lyase</fullName>
    </submittedName>
</protein>
<dbReference type="PANTHER" id="PTHR42743">
    <property type="entry name" value="AMINO-ACID AMINOTRANSFERASE"/>
    <property type="match status" value="1"/>
</dbReference>